<feature type="domain" description="Rhamnogalacturonase A/B/Epimerase-like pectate lyase" evidence="2">
    <location>
        <begin position="29"/>
        <end position="241"/>
    </location>
</feature>
<dbReference type="Pfam" id="PF12708">
    <property type="entry name" value="Pect-lyase_RHGA_epim"/>
    <property type="match status" value="2"/>
</dbReference>
<dbReference type="Gene3D" id="2.160.20.10">
    <property type="entry name" value="Single-stranded right-handed beta-helix, Pectin lyase-like"/>
    <property type="match status" value="2"/>
</dbReference>
<organism evidence="3 4">
    <name type="scientific">Physocladia obscura</name>
    <dbReference type="NCBI Taxonomy" id="109957"/>
    <lineage>
        <taxon>Eukaryota</taxon>
        <taxon>Fungi</taxon>
        <taxon>Fungi incertae sedis</taxon>
        <taxon>Chytridiomycota</taxon>
        <taxon>Chytridiomycota incertae sedis</taxon>
        <taxon>Chytridiomycetes</taxon>
        <taxon>Chytridiales</taxon>
        <taxon>Chytriomycetaceae</taxon>
        <taxon>Physocladia</taxon>
    </lineage>
</organism>
<evidence type="ECO:0000313" key="3">
    <source>
        <dbReference type="EMBL" id="KAJ3131102.1"/>
    </source>
</evidence>
<keyword evidence="1" id="KW-0732">Signal</keyword>
<dbReference type="SUPFAM" id="SSF51126">
    <property type="entry name" value="Pectin lyase-like"/>
    <property type="match status" value="2"/>
</dbReference>
<feature type="domain" description="Rhamnogalacturonase A/B/Epimerase-like pectate lyase" evidence="2">
    <location>
        <begin position="368"/>
        <end position="438"/>
    </location>
</feature>
<comment type="caution">
    <text evidence="3">The sequence shown here is derived from an EMBL/GenBank/DDBJ whole genome shotgun (WGS) entry which is preliminary data.</text>
</comment>
<dbReference type="AlphaFoldDB" id="A0AAD5XF34"/>
<evidence type="ECO:0000259" key="2">
    <source>
        <dbReference type="Pfam" id="PF12708"/>
    </source>
</evidence>
<dbReference type="InterPro" id="IPR011050">
    <property type="entry name" value="Pectin_lyase_fold/virulence"/>
</dbReference>
<dbReference type="InterPro" id="IPR024535">
    <property type="entry name" value="RHGA/B-epi-like_pectate_lyase"/>
</dbReference>
<protein>
    <recommendedName>
        <fullName evidence="2">Rhamnogalacturonase A/B/Epimerase-like pectate lyase domain-containing protein</fullName>
    </recommendedName>
</protein>
<dbReference type="Proteomes" id="UP001211907">
    <property type="component" value="Unassembled WGS sequence"/>
</dbReference>
<name>A0AAD5XF34_9FUNG</name>
<evidence type="ECO:0000313" key="4">
    <source>
        <dbReference type="Proteomes" id="UP001211907"/>
    </source>
</evidence>
<sequence>MDFLKWLLIAALAALTHADYWLNDITHRNGVTDDTAAINAAISAGSRCGLGCDSTTVTPAIIYFPPGTYLISSPLLQYYYTQMIGDANSLPILKASSSFSGIALIDADPYTSGGVNWFTNQNNFFRQVRNFVIDLTGLALTTGTGIHWQVSQATSLQNIYFKMIVGGTGNAQQGIFMENGSGGFFSNLTFTGGNIGMAIGNQQFTTRSLVFNNINTAVLMIWDWGWTFKGLTINNCGVGINTAAGTASAENIGSAIILDSTFTNVNVGITTFYSSSSMPIGAGALRIDNVDFVNTPIAVSSSGSTVLAGNQLVSAWSQGYVYTAPSTASRSQGVVAAISKPASLLSGTNIFQRNKPQYESYSSSQILSAKANGCAGDGVTDDTAAIQALLNSATSSQVVFFDHGAYLVSSTITVPANIKITGEIWPIILAKGTAFQNAAAPVPVWK</sequence>
<dbReference type="InterPro" id="IPR012334">
    <property type="entry name" value="Pectin_lyas_fold"/>
</dbReference>
<dbReference type="PANTHER" id="PTHR33928">
    <property type="entry name" value="POLYGALACTURONASE QRT3"/>
    <property type="match status" value="1"/>
</dbReference>
<feature type="chain" id="PRO_5042268367" description="Rhamnogalacturonase A/B/Epimerase-like pectate lyase domain-containing protein" evidence="1">
    <location>
        <begin position="19"/>
        <end position="446"/>
    </location>
</feature>
<reference evidence="3" key="1">
    <citation type="submission" date="2020-05" db="EMBL/GenBank/DDBJ databases">
        <title>Phylogenomic resolution of chytrid fungi.</title>
        <authorList>
            <person name="Stajich J.E."/>
            <person name="Amses K."/>
            <person name="Simmons R."/>
            <person name="Seto K."/>
            <person name="Myers J."/>
            <person name="Bonds A."/>
            <person name="Quandt C.A."/>
            <person name="Barry K."/>
            <person name="Liu P."/>
            <person name="Grigoriev I."/>
            <person name="Longcore J.E."/>
            <person name="James T.Y."/>
        </authorList>
    </citation>
    <scope>NUCLEOTIDE SEQUENCE</scope>
    <source>
        <strain evidence="3">JEL0513</strain>
    </source>
</reference>
<dbReference type="InterPro" id="IPR039279">
    <property type="entry name" value="QRT3-like"/>
</dbReference>
<keyword evidence="4" id="KW-1185">Reference proteome</keyword>
<gene>
    <name evidence="3" type="ORF">HK100_006813</name>
</gene>
<accession>A0AAD5XF34</accession>
<dbReference type="EMBL" id="JADGJH010000318">
    <property type="protein sequence ID" value="KAJ3131102.1"/>
    <property type="molecule type" value="Genomic_DNA"/>
</dbReference>
<feature type="signal peptide" evidence="1">
    <location>
        <begin position="1"/>
        <end position="18"/>
    </location>
</feature>
<evidence type="ECO:0000256" key="1">
    <source>
        <dbReference type="SAM" id="SignalP"/>
    </source>
</evidence>
<dbReference type="GO" id="GO:0004650">
    <property type="term" value="F:polygalacturonase activity"/>
    <property type="evidence" value="ECO:0007669"/>
    <property type="project" value="InterPro"/>
</dbReference>
<dbReference type="PANTHER" id="PTHR33928:SF2">
    <property type="entry name" value="PECTATE LYASE SUPERFAMILY PROTEIN DOMAIN-CONTAINING PROTEIN-RELATED"/>
    <property type="match status" value="1"/>
</dbReference>
<feature type="non-terminal residue" evidence="3">
    <location>
        <position position="446"/>
    </location>
</feature>
<proteinExistence type="predicted"/>
<dbReference type="CDD" id="cd23668">
    <property type="entry name" value="GH55_beta13glucanase-like"/>
    <property type="match status" value="1"/>
</dbReference>